<dbReference type="EMBL" id="BLXT01001502">
    <property type="protein sequence ID" value="GFN86178.1"/>
    <property type="molecule type" value="Genomic_DNA"/>
</dbReference>
<sequence length="97" mass="11156">MFYGASRIICRVSSSRFRRLRTYSYLDFTSGSWIIFVHNSLKNCHAWFSRRAARTGQNGLTPAAPPYRQYERIDVTMSLPGSLATEWHLITLPGHCT</sequence>
<keyword evidence="2" id="KW-1185">Reference proteome</keyword>
<dbReference type="Proteomes" id="UP000735302">
    <property type="component" value="Unassembled WGS sequence"/>
</dbReference>
<proteinExistence type="predicted"/>
<protein>
    <submittedName>
        <fullName evidence="1">Uncharacterized protein</fullName>
    </submittedName>
</protein>
<accession>A0AAV3YVV3</accession>
<reference evidence="1 2" key="1">
    <citation type="journal article" date="2021" name="Elife">
        <title>Chloroplast acquisition without the gene transfer in kleptoplastic sea slugs, Plakobranchus ocellatus.</title>
        <authorList>
            <person name="Maeda T."/>
            <person name="Takahashi S."/>
            <person name="Yoshida T."/>
            <person name="Shimamura S."/>
            <person name="Takaki Y."/>
            <person name="Nagai Y."/>
            <person name="Toyoda A."/>
            <person name="Suzuki Y."/>
            <person name="Arimoto A."/>
            <person name="Ishii H."/>
            <person name="Satoh N."/>
            <person name="Nishiyama T."/>
            <person name="Hasebe M."/>
            <person name="Maruyama T."/>
            <person name="Minagawa J."/>
            <person name="Obokata J."/>
            <person name="Shigenobu S."/>
        </authorList>
    </citation>
    <scope>NUCLEOTIDE SEQUENCE [LARGE SCALE GENOMIC DNA]</scope>
</reference>
<name>A0AAV3YVV3_9GAST</name>
<dbReference type="AlphaFoldDB" id="A0AAV3YVV3"/>
<comment type="caution">
    <text evidence="1">The sequence shown here is derived from an EMBL/GenBank/DDBJ whole genome shotgun (WGS) entry which is preliminary data.</text>
</comment>
<evidence type="ECO:0000313" key="2">
    <source>
        <dbReference type="Proteomes" id="UP000735302"/>
    </source>
</evidence>
<evidence type="ECO:0000313" key="1">
    <source>
        <dbReference type="EMBL" id="GFN86178.1"/>
    </source>
</evidence>
<organism evidence="1 2">
    <name type="scientific">Plakobranchus ocellatus</name>
    <dbReference type="NCBI Taxonomy" id="259542"/>
    <lineage>
        <taxon>Eukaryota</taxon>
        <taxon>Metazoa</taxon>
        <taxon>Spiralia</taxon>
        <taxon>Lophotrochozoa</taxon>
        <taxon>Mollusca</taxon>
        <taxon>Gastropoda</taxon>
        <taxon>Heterobranchia</taxon>
        <taxon>Euthyneura</taxon>
        <taxon>Panpulmonata</taxon>
        <taxon>Sacoglossa</taxon>
        <taxon>Placobranchoidea</taxon>
        <taxon>Plakobranchidae</taxon>
        <taxon>Plakobranchus</taxon>
    </lineage>
</organism>
<gene>
    <name evidence="1" type="ORF">PoB_001268400</name>
</gene>